<evidence type="ECO:0000256" key="5">
    <source>
        <dbReference type="PROSITE-ProRule" id="PRU01248"/>
    </source>
</evidence>
<dbReference type="InterPro" id="IPR013762">
    <property type="entry name" value="Integrase-like_cat_sf"/>
</dbReference>
<evidence type="ECO:0000256" key="2">
    <source>
        <dbReference type="ARBA" id="ARBA00022908"/>
    </source>
</evidence>
<dbReference type="Gene3D" id="1.10.443.10">
    <property type="entry name" value="Intergrase catalytic core"/>
    <property type="match status" value="1"/>
</dbReference>
<dbReference type="PANTHER" id="PTHR30629:SF2">
    <property type="entry name" value="PROPHAGE INTEGRASE INTS-RELATED"/>
    <property type="match status" value="1"/>
</dbReference>
<dbReference type="RefSeq" id="WP_115493209.1">
    <property type="nucleotide sequence ID" value="NZ_JACHWW010000002.1"/>
</dbReference>
<dbReference type="InterPro" id="IPR010998">
    <property type="entry name" value="Integrase_recombinase_N"/>
</dbReference>
<accession>A0A395LKF0</accession>
<dbReference type="InterPro" id="IPR025166">
    <property type="entry name" value="Integrase_DNA_bind_dom"/>
</dbReference>
<comment type="caution">
    <text evidence="8">The sequence shown here is derived from an EMBL/GenBank/DDBJ whole genome shotgun (WGS) entry which is preliminary data.</text>
</comment>
<evidence type="ECO:0000313" key="8">
    <source>
        <dbReference type="EMBL" id="RDS75944.1"/>
    </source>
</evidence>
<dbReference type="Pfam" id="PF00589">
    <property type="entry name" value="Phage_integrase"/>
    <property type="match status" value="1"/>
</dbReference>
<dbReference type="InterPro" id="IPR050808">
    <property type="entry name" value="Phage_Integrase"/>
</dbReference>
<comment type="similarity">
    <text evidence="1">Belongs to the 'phage' integrase family.</text>
</comment>
<dbReference type="PROSITE" id="PS51898">
    <property type="entry name" value="TYR_RECOMBINASE"/>
    <property type="match status" value="1"/>
</dbReference>
<keyword evidence="9" id="KW-1185">Reference proteome</keyword>
<dbReference type="PANTHER" id="PTHR30629">
    <property type="entry name" value="PROPHAGE INTEGRASE"/>
    <property type="match status" value="1"/>
</dbReference>
<dbReference type="EMBL" id="QRBB01000002">
    <property type="protein sequence ID" value="RDS75944.1"/>
    <property type="molecule type" value="Genomic_DNA"/>
</dbReference>
<dbReference type="PROSITE" id="PS51900">
    <property type="entry name" value="CB"/>
    <property type="match status" value="1"/>
</dbReference>
<keyword evidence="2" id="KW-0229">DNA integration</keyword>
<organism evidence="8 9">
    <name type="scientific">Alteriqipengyuania lutimaris</name>
    <dbReference type="NCBI Taxonomy" id="1538146"/>
    <lineage>
        <taxon>Bacteria</taxon>
        <taxon>Pseudomonadati</taxon>
        <taxon>Pseudomonadota</taxon>
        <taxon>Alphaproteobacteria</taxon>
        <taxon>Sphingomonadales</taxon>
        <taxon>Erythrobacteraceae</taxon>
        <taxon>Alteriqipengyuania</taxon>
    </lineage>
</organism>
<evidence type="ECO:0000259" key="7">
    <source>
        <dbReference type="PROSITE" id="PS51900"/>
    </source>
</evidence>
<evidence type="ECO:0000313" key="9">
    <source>
        <dbReference type="Proteomes" id="UP000254101"/>
    </source>
</evidence>
<evidence type="ECO:0000259" key="6">
    <source>
        <dbReference type="PROSITE" id="PS51898"/>
    </source>
</evidence>
<feature type="domain" description="Tyr recombinase" evidence="6">
    <location>
        <begin position="194"/>
        <end position="385"/>
    </location>
</feature>
<dbReference type="Pfam" id="PF22022">
    <property type="entry name" value="Phage_int_M"/>
    <property type="match status" value="1"/>
</dbReference>
<dbReference type="InterPro" id="IPR002104">
    <property type="entry name" value="Integrase_catalytic"/>
</dbReference>
<dbReference type="Gene3D" id="3.30.160.390">
    <property type="entry name" value="Integrase, DNA-binding domain"/>
    <property type="match status" value="1"/>
</dbReference>
<name>A0A395LKF0_9SPHN</name>
<keyword evidence="3 5" id="KW-0238">DNA-binding</keyword>
<reference evidence="8 9" key="1">
    <citation type="submission" date="2018-07" db="EMBL/GenBank/DDBJ databases">
        <title>Erythrobacter nanhaiensis sp. nov., a novel member of the genus Erythrobacter isolated from the South China Sea.</title>
        <authorList>
            <person name="Chen X."/>
            <person name="Liu J."/>
        </authorList>
    </citation>
    <scope>NUCLEOTIDE SEQUENCE [LARGE SCALE GENOMIC DNA]</scope>
    <source>
        <strain evidence="8 9">S-5</strain>
    </source>
</reference>
<dbReference type="CDD" id="cd00801">
    <property type="entry name" value="INT_P4_C"/>
    <property type="match status" value="1"/>
</dbReference>
<dbReference type="GO" id="GO:0015074">
    <property type="term" value="P:DNA integration"/>
    <property type="evidence" value="ECO:0007669"/>
    <property type="project" value="UniProtKB-KW"/>
</dbReference>
<dbReference type="AlphaFoldDB" id="A0A395LKF0"/>
<dbReference type="OrthoDB" id="7388552at2"/>
<evidence type="ECO:0000256" key="1">
    <source>
        <dbReference type="ARBA" id="ARBA00008857"/>
    </source>
</evidence>
<protein>
    <submittedName>
        <fullName evidence="8">DUF4102 domain-containing protein</fullName>
    </submittedName>
</protein>
<evidence type="ECO:0000256" key="3">
    <source>
        <dbReference type="ARBA" id="ARBA00023125"/>
    </source>
</evidence>
<keyword evidence="4" id="KW-0233">DNA recombination</keyword>
<gene>
    <name evidence="8" type="ORF">DL238_14830</name>
</gene>
<dbReference type="GO" id="GO:0003677">
    <property type="term" value="F:DNA binding"/>
    <property type="evidence" value="ECO:0007669"/>
    <property type="project" value="UniProtKB-UniRule"/>
</dbReference>
<dbReference type="InterPro" id="IPR011010">
    <property type="entry name" value="DNA_brk_join_enz"/>
</dbReference>
<sequence length="393" mass="43213">MLTNAAAKAAGAKSRAYKLSDQGGMHLLVRPTGTKSWQLKYRVRGREKLLTLGQFPEVNLSRARILQAEAKELLEQGVDPSKKRATGKTLEALGRAWFEKHCRGWSLAHAADVLSTLERDIFPELGARPAGEVVSRELLQAVRKIENRGCSTTAQRVRQRLEQIFAFGRAEGLVDNNPASDLGAAMLSAPPAQPFPALMRIEDCRALLRACEADRGRAITIMASRFLALTAVRLGTLRGARWEEIDFDAASWTIPAARMKLSKAKKDDSRFDHVVPLSEPALFVLRGLRAARPKSDIAPDLIFTGRSASSPIGAGAIGGLYDRCGYRGRHVPHGWRASFSTILNEEMGEDYRFAIDAALGHSGKGKVEAAYNRAQLLDRRREVFDRWGAMLAG</sequence>
<evidence type="ECO:0000256" key="4">
    <source>
        <dbReference type="ARBA" id="ARBA00023172"/>
    </source>
</evidence>
<dbReference type="Pfam" id="PF13356">
    <property type="entry name" value="Arm-DNA-bind_3"/>
    <property type="match status" value="1"/>
</dbReference>
<dbReference type="Proteomes" id="UP000254101">
    <property type="component" value="Unassembled WGS sequence"/>
</dbReference>
<proteinExistence type="inferred from homology"/>
<feature type="domain" description="Core-binding (CB)" evidence="7">
    <location>
        <begin position="88"/>
        <end position="169"/>
    </location>
</feature>
<dbReference type="GO" id="GO:0006310">
    <property type="term" value="P:DNA recombination"/>
    <property type="evidence" value="ECO:0007669"/>
    <property type="project" value="UniProtKB-KW"/>
</dbReference>
<dbReference type="Gene3D" id="1.10.150.130">
    <property type="match status" value="1"/>
</dbReference>
<dbReference type="InterPro" id="IPR053876">
    <property type="entry name" value="Phage_int_M"/>
</dbReference>
<dbReference type="InterPro" id="IPR044068">
    <property type="entry name" value="CB"/>
</dbReference>
<dbReference type="SUPFAM" id="SSF56349">
    <property type="entry name" value="DNA breaking-rejoining enzymes"/>
    <property type="match status" value="1"/>
</dbReference>
<dbReference type="InterPro" id="IPR038488">
    <property type="entry name" value="Integrase_DNA-bd_sf"/>
</dbReference>